<evidence type="ECO:0000313" key="4">
    <source>
        <dbReference type="Proteomes" id="UP000636949"/>
    </source>
</evidence>
<dbReference type="AlphaFoldDB" id="A0A8J2Z379"/>
<dbReference type="EMBL" id="BMJS01000002">
    <property type="protein sequence ID" value="GGF90057.1"/>
    <property type="molecule type" value="Genomic_DNA"/>
</dbReference>
<sequence>MRFLLCFATFAAMLYNSSYAAERIITEMNIPATLSFIPQIVQEHPIIALIIALIVVAYLILRIRRFLRSK</sequence>
<name>A0A8J2Z379_9GAMM</name>
<evidence type="ECO:0000313" key="3">
    <source>
        <dbReference type="EMBL" id="GGF90057.1"/>
    </source>
</evidence>
<keyword evidence="1" id="KW-0812">Transmembrane</keyword>
<evidence type="ECO:0000256" key="2">
    <source>
        <dbReference type="SAM" id="SignalP"/>
    </source>
</evidence>
<accession>A0A8J2Z379</accession>
<reference evidence="3" key="1">
    <citation type="journal article" date="2014" name="Int. J. Syst. Evol. Microbiol.">
        <title>Complete genome sequence of Corynebacterium casei LMG S-19264T (=DSM 44701T), isolated from a smear-ripened cheese.</title>
        <authorList>
            <consortium name="US DOE Joint Genome Institute (JGI-PGF)"/>
            <person name="Walter F."/>
            <person name="Albersmeier A."/>
            <person name="Kalinowski J."/>
            <person name="Ruckert C."/>
        </authorList>
    </citation>
    <scope>NUCLEOTIDE SEQUENCE</scope>
    <source>
        <strain evidence="3">CGMCC 1.15758</strain>
    </source>
</reference>
<gene>
    <name evidence="3" type="ORF">GCM10010995_04220</name>
</gene>
<feature type="signal peptide" evidence="2">
    <location>
        <begin position="1"/>
        <end position="20"/>
    </location>
</feature>
<dbReference type="RefSeq" id="WP_117001519.1">
    <property type="nucleotide sequence ID" value="NZ_BMJS01000002.1"/>
</dbReference>
<keyword evidence="2" id="KW-0732">Signal</keyword>
<reference evidence="3" key="2">
    <citation type="submission" date="2020-09" db="EMBL/GenBank/DDBJ databases">
        <authorList>
            <person name="Sun Q."/>
            <person name="Zhou Y."/>
        </authorList>
    </citation>
    <scope>NUCLEOTIDE SEQUENCE</scope>
    <source>
        <strain evidence="3">CGMCC 1.15758</strain>
    </source>
</reference>
<protein>
    <submittedName>
        <fullName evidence="3">Uncharacterized protein</fullName>
    </submittedName>
</protein>
<dbReference type="Proteomes" id="UP000636949">
    <property type="component" value="Unassembled WGS sequence"/>
</dbReference>
<organism evidence="3 4">
    <name type="scientific">Cysteiniphilum litorale</name>
    <dbReference type="NCBI Taxonomy" id="2056700"/>
    <lineage>
        <taxon>Bacteria</taxon>
        <taxon>Pseudomonadati</taxon>
        <taxon>Pseudomonadota</taxon>
        <taxon>Gammaproteobacteria</taxon>
        <taxon>Thiotrichales</taxon>
        <taxon>Fastidiosibacteraceae</taxon>
        <taxon>Cysteiniphilum</taxon>
    </lineage>
</organism>
<keyword evidence="4" id="KW-1185">Reference proteome</keyword>
<keyword evidence="1" id="KW-0472">Membrane</keyword>
<feature type="chain" id="PRO_5035179721" evidence="2">
    <location>
        <begin position="21"/>
        <end position="70"/>
    </location>
</feature>
<dbReference type="OrthoDB" id="9951907at2"/>
<feature type="transmembrane region" description="Helical" evidence="1">
    <location>
        <begin position="44"/>
        <end position="61"/>
    </location>
</feature>
<comment type="caution">
    <text evidence="3">The sequence shown here is derived from an EMBL/GenBank/DDBJ whole genome shotgun (WGS) entry which is preliminary data.</text>
</comment>
<proteinExistence type="predicted"/>
<keyword evidence="1" id="KW-1133">Transmembrane helix</keyword>
<evidence type="ECO:0000256" key="1">
    <source>
        <dbReference type="SAM" id="Phobius"/>
    </source>
</evidence>